<evidence type="ECO:0000259" key="4">
    <source>
        <dbReference type="Pfam" id="PF13649"/>
    </source>
</evidence>
<dbReference type="InterPro" id="IPR029063">
    <property type="entry name" value="SAM-dependent_MTases_sf"/>
</dbReference>
<feature type="domain" description="Methyltransferase" evidence="4">
    <location>
        <begin position="50"/>
        <end position="145"/>
    </location>
</feature>
<dbReference type="AlphaFoldDB" id="A0A4D7B1J5"/>
<dbReference type="EMBL" id="CP039690">
    <property type="protein sequence ID" value="QCI64843.1"/>
    <property type="molecule type" value="Genomic_DNA"/>
</dbReference>
<sequence length="285" mass="30197">MSAANEQQISDWNGATGARWLANQEWLDRSLSTYGAAALTAARARPGEAVLDIGCGAGATTLDLARQVLPGGTMVAVDISEPLIGRARERAKALELAIDFKLADASAHPFKPAAFDLLFSRFGVMFFDDPVAAFSHLRETLRAGGRLAFVCWRSMGENDWFKVPLGAVLDILPPLPPAEPFAPGPFAFGDRRRVDGILRQAGFANVAFAPFDAPVLLGLGETRQAAVDDAVDQALRVGPLPRLLAEQTDDLRERATAAIRKALAGCATADGVAVFGAAWIVTATA</sequence>
<dbReference type="GO" id="GO:0032259">
    <property type="term" value="P:methylation"/>
    <property type="evidence" value="ECO:0007669"/>
    <property type="project" value="UniProtKB-KW"/>
</dbReference>
<dbReference type="GO" id="GO:0008168">
    <property type="term" value="F:methyltransferase activity"/>
    <property type="evidence" value="ECO:0007669"/>
    <property type="project" value="UniProtKB-KW"/>
</dbReference>
<dbReference type="RefSeq" id="WP_136960294.1">
    <property type="nucleotide sequence ID" value="NZ_CP039690.1"/>
</dbReference>
<gene>
    <name evidence="5" type="ORF">E8M01_11785</name>
</gene>
<dbReference type="PANTHER" id="PTHR43464">
    <property type="entry name" value="METHYLTRANSFERASE"/>
    <property type="match status" value="1"/>
</dbReference>
<evidence type="ECO:0000313" key="6">
    <source>
        <dbReference type="Proteomes" id="UP000298781"/>
    </source>
</evidence>
<keyword evidence="3" id="KW-0949">S-adenosyl-L-methionine</keyword>
<protein>
    <submittedName>
        <fullName evidence="5">Class I SAM-dependent methyltransferase</fullName>
    </submittedName>
</protein>
<dbReference type="PANTHER" id="PTHR43464:SF19">
    <property type="entry name" value="UBIQUINONE BIOSYNTHESIS O-METHYLTRANSFERASE, MITOCHONDRIAL"/>
    <property type="match status" value="1"/>
</dbReference>
<keyword evidence="1 5" id="KW-0489">Methyltransferase</keyword>
<evidence type="ECO:0000256" key="3">
    <source>
        <dbReference type="ARBA" id="ARBA00022691"/>
    </source>
</evidence>
<dbReference type="Proteomes" id="UP000298781">
    <property type="component" value="Chromosome"/>
</dbReference>
<dbReference type="CDD" id="cd02440">
    <property type="entry name" value="AdoMet_MTases"/>
    <property type="match status" value="1"/>
</dbReference>
<dbReference type="Gene3D" id="3.40.50.150">
    <property type="entry name" value="Vaccinia Virus protein VP39"/>
    <property type="match status" value="1"/>
</dbReference>
<reference evidence="5 6" key="1">
    <citation type="submission" date="2019-04" db="EMBL/GenBank/DDBJ databases">
        <title>Phreatobacter aquaticus sp. nov.</title>
        <authorList>
            <person name="Choi A."/>
        </authorList>
    </citation>
    <scope>NUCLEOTIDE SEQUENCE [LARGE SCALE GENOMIC DNA]</scope>
    <source>
        <strain evidence="5 6">KCTC 52518</strain>
    </source>
</reference>
<proteinExistence type="predicted"/>
<organism evidence="5 6">
    <name type="scientific">Phreatobacter stygius</name>
    <dbReference type="NCBI Taxonomy" id="1940610"/>
    <lineage>
        <taxon>Bacteria</taxon>
        <taxon>Pseudomonadati</taxon>
        <taxon>Pseudomonadota</taxon>
        <taxon>Alphaproteobacteria</taxon>
        <taxon>Hyphomicrobiales</taxon>
        <taxon>Phreatobacteraceae</taxon>
        <taxon>Phreatobacter</taxon>
    </lineage>
</organism>
<evidence type="ECO:0000256" key="1">
    <source>
        <dbReference type="ARBA" id="ARBA00022603"/>
    </source>
</evidence>
<keyword evidence="2 5" id="KW-0808">Transferase</keyword>
<dbReference type="OrthoDB" id="9777638at2"/>
<dbReference type="InterPro" id="IPR041698">
    <property type="entry name" value="Methyltransf_25"/>
</dbReference>
<accession>A0A4D7B1J5</accession>
<dbReference type="KEGG" id="pstg:E8M01_11785"/>
<evidence type="ECO:0000256" key="2">
    <source>
        <dbReference type="ARBA" id="ARBA00022679"/>
    </source>
</evidence>
<name>A0A4D7B1J5_9HYPH</name>
<dbReference type="SUPFAM" id="SSF53335">
    <property type="entry name" value="S-adenosyl-L-methionine-dependent methyltransferases"/>
    <property type="match status" value="1"/>
</dbReference>
<dbReference type="Pfam" id="PF13649">
    <property type="entry name" value="Methyltransf_25"/>
    <property type="match status" value="1"/>
</dbReference>
<keyword evidence="6" id="KW-1185">Reference proteome</keyword>
<evidence type="ECO:0000313" key="5">
    <source>
        <dbReference type="EMBL" id="QCI64843.1"/>
    </source>
</evidence>